<proteinExistence type="predicted"/>
<keyword evidence="2" id="KW-1185">Reference proteome</keyword>
<accession>A0AAV7I5K5</accession>
<dbReference type="Proteomes" id="UP000826195">
    <property type="component" value="Unassembled WGS sequence"/>
</dbReference>
<dbReference type="AlphaFoldDB" id="A0AAV7I5K5"/>
<reference evidence="1 2" key="1">
    <citation type="journal article" date="2021" name="J. Hered.">
        <title>A chromosome-level genome assembly of the parasitoid wasp, Cotesia glomerata (Hymenoptera: Braconidae).</title>
        <authorList>
            <person name="Pinto B.J."/>
            <person name="Weis J.J."/>
            <person name="Gamble T."/>
            <person name="Ode P.J."/>
            <person name="Paul R."/>
            <person name="Zaspel J.M."/>
        </authorList>
    </citation>
    <scope>NUCLEOTIDE SEQUENCE [LARGE SCALE GENOMIC DNA]</scope>
    <source>
        <strain evidence="1">CgM1</strain>
    </source>
</reference>
<protein>
    <submittedName>
        <fullName evidence="1">Uncharacterized protein</fullName>
    </submittedName>
</protein>
<comment type="caution">
    <text evidence="1">The sequence shown here is derived from an EMBL/GenBank/DDBJ whole genome shotgun (WGS) entry which is preliminary data.</text>
</comment>
<gene>
    <name evidence="1" type="ORF">KQX54_000284</name>
</gene>
<name>A0AAV7I5K5_COTGL</name>
<evidence type="ECO:0000313" key="2">
    <source>
        <dbReference type="Proteomes" id="UP000826195"/>
    </source>
</evidence>
<dbReference type="EMBL" id="JAHXZJ010002525">
    <property type="protein sequence ID" value="KAH0542072.1"/>
    <property type="molecule type" value="Genomic_DNA"/>
</dbReference>
<organism evidence="1 2">
    <name type="scientific">Cotesia glomerata</name>
    <name type="common">Lepidopteran parasitic wasp</name>
    <name type="synonym">Apanteles glomeratus</name>
    <dbReference type="NCBI Taxonomy" id="32391"/>
    <lineage>
        <taxon>Eukaryota</taxon>
        <taxon>Metazoa</taxon>
        <taxon>Ecdysozoa</taxon>
        <taxon>Arthropoda</taxon>
        <taxon>Hexapoda</taxon>
        <taxon>Insecta</taxon>
        <taxon>Pterygota</taxon>
        <taxon>Neoptera</taxon>
        <taxon>Endopterygota</taxon>
        <taxon>Hymenoptera</taxon>
        <taxon>Apocrita</taxon>
        <taxon>Ichneumonoidea</taxon>
        <taxon>Braconidae</taxon>
        <taxon>Microgastrinae</taxon>
        <taxon>Cotesia</taxon>
    </lineage>
</organism>
<evidence type="ECO:0000313" key="1">
    <source>
        <dbReference type="EMBL" id="KAH0542072.1"/>
    </source>
</evidence>
<sequence>MFILKCKRDDSVCKVDDSEVIYNKDSPPKEGEGNEILLRWQTIIWTSDYDVCKTKFREKNASKLISEVPKGICFNKEVKKSEFQVCLSIL</sequence>